<evidence type="ECO:0000313" key="1">
    <source>
        <dbReference type="EMBL" id="EMD37446.1"/>
    </source>
</evidence>
<accession>M2RF75</accession>
<protein>
    <recommendedName>
        <fullName evidence="3">Peptidase A2 domain-containing protein</fullName>
    </recommendedName>
</protein>
<keyword evidence="2" id="KW-1185">Reference proteome</keyword>
<sequence length="803" mass="89931">MVRPVSRRTSSFNNLEFKLPSLENNPQTCAHDVAGHRITFERDLEYPPLSYFPHVPGTSAAFPVTDTTRDVYRALNGEQPSVMGRPSTTTLDSLHANPRFDSFYMNYATPVDVHRGMAPSYPGSISSFPGAQPCSAFHSALGGVAGGDPSGDPDDEPLHGPGNNSLNFGPCFLIVPSVRGPRTGSSDWDCHMAIGTYTPIKFMASAASWWGMLDQSIWEMYSSSWSHLHKGIRWQSFTQGFENKLRTEYEVQHFRQPGFANESPMQFVEHPDNLNETKILAQFLEKDSAATRETFPEMESEVIVNLTTCKPLFSNAPEAKKPRGCCRPLPRGYVFLKADWKVSDKKPPSPCKWCGSENHWDIECPYFSEYQRTTTTSTMKWLTLAREGLLLKVLAKKKQRQVPTCEEILKIITLAPGGNLPFSSTHLLEETGTITPEYAPNNELMDSLTHTLEKDDLPVEEHEPSALNVKTSPIFILKPDTPDTLDTDRQTKIVVLTSCREPPPGYSAIGVSTLMTPIRVGSLHSQDVNAHVDLGADISLVSWEYLDLLDPTFWPNICKGLRLHLFQLINSMKIESYVSMPLAEFYIVLDMNTLVLLGEDLQLNYKIGVKRKVREPRLLLFGNTGYSASAFSVPDNQKRGLSMISRGVKHNFVAAKAHRHAKAKKWYNQRNTRSMLLTTPTLIDSLSKRVWVANPNTYLYMRSDAPVPAETNPKQWGPGALSLPDPEYYSSDRLEELINIGPDWPPEERTCLLEILCKNQQAFGFNGRLGHNAMEVEINLCEGSQPVSLPMYAALPVKCEVID</sequence>
<dbReference type="EMBL" id="KB445796">
    <property type="protein sequence ID" value="EMD37446.1"/>
    <property type="molecule type" value="Genomic_DNA"/>
</dbReference>
<dbReference type="OrthoDB" id="2798482at2759"/>
<dbReference type="AlphaFoldDB" id="M2RF75"/>
<evidence type="ECO:0000313" key="2">
    <source>
        <dbReference type="Proteomes" id="UP000016930"/>
    </source>
</evidence>
<dbReference type="HOGENOM" id="CLU_350534_0_0_1"/>
<name>M2RF75_CERS8</name>
<gene>
    <name evidence="1" type="ORF">CERSUDRAFT_73332</name>
</gene>
<dbReference type="Proteomes" id="UP000016930">
    <property type="component" value="Unassembled WGS sequence"/>
</dbReference>
<reference evidence="1 2" key="1">
    <citation type="journal article" date="2012" name="Proc. Natl. Acad. Sci. U.S.A.">
        <title>Comparative genomics of Ceriporiopsis subvermispora and Phanerochaete chrysosporium provide insight into selective ligninolysis.</title>
        <authorList>
            <person name="Fernandez-Fueyo E."/>
            <person name="Ruiz-Duenas F.J."/>
            <person name="Ferreira P."/>
            <person name="Floudas D."/>
            <person name="Hibbett D.S."/>
            <person name="Canessa P."/>
            <person name="Larrondo L.F."/>
            <person name="James T.Y."/>
            <person name="Seelenfreund D."/>
            <person name="Lobos S."/>
            <person name="Polanco R."/>
            <person name="Tello M."/>
            <person name="Honda Y."/>
            <person name="Watanabe T."/>
            <person name="Watanabe T."/>
            <person name="Ryu J.S."/>
            <person name="Kubicek C.P."/>
            <person name="Schmoll M."/>
            <person name="Gaskell J."/>
            <person name="Hammel K.E."/>
            <person name="St John F.J."/>
            <person name="Vanden Wymelenberg A."/>
            <person name="Sabat G."/>
            <person name="Splinter BonDurant S."/>
            <person name="Syed K."/>
            <person name="Yadav J.S."/>
            <person name="Doddapaneni H."/>
            <person name="Subramanian V."/>
            <person name="Lavin J.L."/>
            <person name="Oguiza J.A."/>
            <person name="Perez G."/>
            <person name="Pisabarro A.G."/>
            <person name="Ramirez L."/>
            <person name="Santoyo F."/>
            <person name="Master E."/>
            <person name="Coutinho P.M."/>
            <person name="Henrissat B."/>
            <person name="Lombard V."/>
            <person name="Magnuson J.K."/>
            <person name="Kuees U."/>
            <person name="Hori C."/>
            <person name="Igarashi K."/>
            <person name="Samejima M."/>
            <person name="Held B.W."/>
            <person name="Barry K.W."/>
            <person name="LaButti K.M."/>
            <person name="Lapidus A."/>
            <person name="Lindquist E.A."/>
            <person name="Lucas S.M."/>
            <person name="Riley R."/>
            <person name="Salamov A.A."/>
            <person name="Hoffmeister D."/>
            <person name="Schwenk D."/>
            <person name="Hadar Y."/>
            <person name="Yarden O."/>
            <person name="de Vries R.P."/>
            <person name="Wiebenga A."/>
            <person name="Stenlid J."/>
            <person name="Eastwood D."/>
            <person name="Grigoriev I.V."/>
            <person name="Berka R.M."/>
            <person name="Blanchette R.A."/>
            <person name="Kersten P."/>
            <person name="Martinez A.T."/>
            <person name="Vicuna R."/>
            <person name="Cullen D."/>
        </authorList>
    </citation>
    <scope>NUCLEOTIDE SEQUENCE [LARGE SCALE GENOMIC DNA]</scope>
    <source>
        <strain evidence="1 2">B</strain>
    </source>
</reference>
<proteinExistence type="predicted"/>
<dbReference type="STRING" id="914234.M2RF75"/>
<evidence type="ECO:0008006" key="3">
    <source>
        <dbReference type="Google" id="ProtNLM"/>
    </source>
</evidence>
<organism evidence="1 2">
    <name type="scientific">Ceriporiopsis subvermispora (strain B)</name>
    <name type="common">White-rot fungus</name>
    <name type="synonym">Gelatoporia subvermispora</name>
    <dbReference type="NCBI Taxonomy" id="914234"/>
    <lineage>
        <taxon>Eukaryota</taxon>
        <taxon>Fungi</taxon>
        <taxon>Dikarya</taxon>
        <taxon>Basidiomycota</taxon>
        <taxon>Agaricomycotina</taxon>
        <taxon>Agaricomycetes</taxon>
        <taxon>Polyporales</taxon>
        <taxon>Gelatoporiaceae</taxon>
        <taxon>Gelatoporia</taxon>
    </lineage>
</organism>